<comment type="subcellular location">
    <subcellularLocation>
        <location evidence="1">Cell membrane</location>
    </subcellularLocation>
</comment>
<feature type="domain" description="GGDEF" evidence="7">
    <location>
        <begin position="448"/>
        <end position="581"/>
    </location>
</feature>
<sequence>MKGTAVLPNKRRMLTSQILKRIAIALSIVGVLTTVITLLYFKVGMEEQLNADVQSTKEVITNAMESTNASTKITEHLIDMQLLTASKAISKELQGKTLQQITRNDLLRLRDEWGLNGISLFVKEGADIKIVQSSDVSEIGLNTKDWGEWYTAFNQLMAGQKVDVNMGYSDEHYWAGPISKAEWNHHYYKYAYYDDGSTPFMINPYVMDQDILYLEFQTGPTQMIDRITKQNSSIEEIGVINVPAYLKGEDNLVTSPDTDLPILYGRNSLELSEDHKMLSELLKDNKEKRVDFTKDGRALQKFYIPLSDSRAIVIVTNTDKQQALELRFLFVLLLSFVVSFFAIYFMVRFIAQRRLKPLNEMQAFMQSVSEGDLSGQLEIHENNELGWLAEHINVMTVKMRNLISEVEDRSQRQITHMAYHDDLTNLPNRKHFTDVLGQALNMAQITESKVGVMFLDLDRFKNVNDSMGHATGDRLLREVSRRLLESLSENHLLARMGGDEFAMLLPDLESPEDAAKLAQQALKLFETPLLFEGREFLVTASIGISVYPQDGTDAETLLRNADTAMYSAKEGGRDNFQFYTPEMNQMILEQLEIEKALRHALDHEEFVLFYQPQVDIETGHIIGTEALIRWQHPERGLVPPGQFIPVAESVGLIVPLGEWVLRTACIQNKAWQEAGFPPIKVAVNLSARQFEQPNLVDTVAEILEETGLDPQYLHLEITETLAMKNANHAIDKLHALKNLGVQLSIDDFGTGYSSLNYLKKFPIDTLKIDRSFVGDIPGDSDDAAIVTAIIAMAHNLKLTVVAEGVESEAQLEFLRNQHCNEMQGFLFSRPVPAHEVAQLLYEKKSLYYQSA</sequence>
<keyword evidence="2" id="KW-1003">Cell membrane</keyword>
<dbReference type="SUPFAM" id="SSF141868">
    <property type="entry name" value="EAL domain-like"/>
    <property type="match status" value="1"/>
</dbReference>
<feature type="domain" description="HAMP" evidence="6">
    <location>
        <begin position="352"/>
        <end position="404"/>
    </location>
</feature>
<dbReference type="AlphaFoldDB" id="A0A074M9L1"/>
<comment type="caution">
    <text evidence="8">The sequence shown here is derived from an EMBL/GenBank/DDBJ whole genome shotgun (WGS) entry which is preliminary data.</text>
</comment>
<evidence type="ECO:0000313" key="8">
    <source>
        <dbReference type="EMBL" id="KEO82607.1"/>
    </source>
</evidence>
<dbReference type="RefSeq" id="WP_052036373.1">
    <property type="nucleotide sequence ID" value="NZ_JMIR01000020.1"/>
</dbReference>
<protein>
    <recommendedName>
        <fullName evidence="10">Diguanylate cyclase</fullName>
    </recommendedName>
</protein>
<evidence type="ECO:0000259" key="7">
    <source>
        <dbReference type="PROSITE" id="PS50887"/>
    </source>
</evidence>
<keyword evidence="3 4" id="KW-0472">Membrane</keyword>
<evidence type="ECO:0000259" key="5">
    <source>
        <dbReference type="PROSITE" id="PS50883"/>
    </source>
</evidence>
<proteinExistence type="predicted"/>
<evidence type="ECO:0008006" key="10">
    <source>
        <dbReference type="Google" id="ProtNLM"/>
    </source>
</evidence>
<organism evidence="8 9">
    <name type="scientific">Tumebacillus flagellatus</name>
    <dbReference type="NCBI Taxonomy" id="1157490"/>
    <lineage>
        <taxon>Bacteria</taxon>
        <taxon>Bacillati</taxon>
        <taxon>Bacillota</taxon>
        <taxon>Bacilli</taxon>
        <taxon>Bacillales</taxon>
        <taxon>Alicyclobacillaceae</taxon>
        <taxon>Tumebacillus</taxon>
    </lineage>
</organism>
<dbReference type="NCBIfam" id="TIGR00254">
    <property type="entry name" value="GGDEF"/>
    <property type="match status" value="1"/>
</dbReference>
<evidence type="ECO:0000256" key="2">
    <source>
        <dbReference type="ARBA" id="ARBA00022475"/>
    </source>
</evidence>
<keyword evidence="4" id="KW-0812">Transmembrane</keyword>
<dbReference type="InterPro" id="IPR029787">
    <property type="entry name" value="Nucleotide_cyclase"/>
</dbReference>
<dbReference type="eggNOG" id="COG5001">
    <property type="taxonomic scope" value="Bacteria"/>
</dbReference>
<dbReference type="STRING" id="1157490.EL26_14575"/>
<evidence type="ECO:0000259" key="6">
    <source>
        <dbReference type="PROSITE" id="PS50885"/>
    </source>
</evidence>
<dbReference type="SUPFAM" id="SSF158472">
    <property type="entry name" value="HAMP domain-like"/>
    <property type="match status" value="1"/>
</dbReference>
<dbReference type="PROSITE" id="PS50883">
    <property type="entry name" value="EAL"/>
    <property type="match status" value="1"/>
</dbReference>
<dbReference type="Pfam" id="PF00672">
    <property type="entry name" value="HAMP"/>
    <property type="match status" value="1"/>
</dbReference>
<dbReference type="InterPro" id="IPR001633">
    <property type="entry name" value="EAL_dom"/>
</dbReference>
<dbReference type="PROSITE" id="PS50887">
    <property type="entry name" value="GGDEF"/>
    <property type="match status" value="1"/>
</dbReference>
<dbReference type="CDD" id="cd01948">
    <property type="entry name" value="EAL"/>
    <property type="match status" value="1"/>
</dbReference>
<feature type="transmembrane region" description="Helical" evidence="4">
    <location>
        <begin position="21"/>
        <end position="41"/>
    </location>
</feature>
<evidence type="ECO:0000256" key="4">
    <source>
        <dbReference type="SAM" id="Phobius"/>
    </source>
</evidence>
<dbReference type="InterPro" id="IPR035919">
    <property type="entry name" value="EAL_sf"/>
</dbReference>
<feature type="transmembrane region" description="Helical" evidence="4">
    <location>
        <begin position="328"/>
        <end position="351"/>
    </location>
</feature>
<evidence type="ECO:0000256" key="3">
    <source>
        <dbReference type="ARBA" id="ARBA00023136"/>
    </source>
</evidence>
<dbReference type="GO" id="GO:0005886">
    <property type="term" value="C:plasma membrane"/>
    <property type="evidence" value="ECO:0007669"/>
    <property type="project" value="UniProtKB-SubCell"/>
</dbReference>
<dbReference type="PROSITE" id="PS50885">
    <property type="entry name" value="HAMP"/>
    <property type="match status" value="1"/>
</dbReference>
<keyword evidence="4" id="KW-1133">Transmembrane helix</keyword>
<reference evidence="8 9" key="1">
    <citation type="journal article" date="2013" name="Int. J. Syst. Evol. Microbiol.">
        <title>Tumebacillus flagellatus sp. nov., an alpha-amylase/pullulanase-producing bacterium isolated from cassava wastewater.</title>
        <authorList>
            <person name="Wang Q."/>
            <person name="Xie N."/>
            <person name="Qin Y."/>
            <person name="Shen N."/>
            <person name="Zhu J."/>
            <person name="Mi H."/>
            <person name="Huang R."/>
        </authorList>
    </citation>
    <scope>NUCLEOTIDE SEQUENCE [LARGE SCALE GENOMIC DNA]</scope>
    <source>
        <strain evidence="8 9">GST4</strain>
    </source>
</reference>
<dbReference type="FunFam" id="3.20.20.450:FF:000001">
    <property type="entry name" value="Cyclic di-GMP phosphodiesterase yahA"/>
    <property type="match status" value="1"/>
</dbReference>
<accession>A0A074M9L1</accession>
<dbReference type="FunFam" id="3.30.70.270:FF:000001">
    <property type="entry name" value="Diguanylate cyclase domain protein"/>
    <property type="match status" value="1"/>
</dbReference>
<dbReference type="InterPro" id="IPR043128">
    <property type="entry name" value="Rev_trsase/Diguanyl_cyclase"/>
</dbReference>
<dbReference type="Pfam" id="PF00563">
    <property type="entry name" value="EAL"/>
    <property type="match status" value="1"/>
</dbReference>
<dbReference type="Gene3D" id="6.10.340.10">
    <property type="match status" value="1"/>
</dbReference>
<dbReference type="SMART" id="SM00304">
    <property type="entry name" value="HAMP"/>
    <property type="match status" value="1"/>
</dbReference>
<evidence type="ECO:0000256" key="1">
    <source>
        <dbReference type="ARBA" id="ARBA00004236"/>
    </source>
</evidence>
<dbReference type="CDD" id="cd01949">
    <property type="entry name" value="GGDEF"/>
    <property type="match status" value="1"/>
</dbReference>
<dbReference type="CDD" id="cd06225">
    <property type="entry name" value="HAMP"/>
    <property type="match status" value="1"/>
</dbReference>
<dbReference type="SUPFAM" id="SSF55073">
    <property type="entry name" value="Nucleotide cyclase"/>
    <property type="match status" value="1"/>
</dbReference>
<dbReference type="SMART" id="SM00052">
    <property type="entry name" value="EAL"/>
    <property type="match status" value="1"/>
</dbReference>
<dbReference type="SMART" id="SM00267">
    <property type="entry name" value="GGDEF"/>
    <property type="match status" value="1"/>
</dbReference>
<dbReference type="InterPro" id="IPR000160">
    <property type="entry name" value="GGDEF_dom"/>
</dbReference>
<dbReference type="PANTHER" id="PTHR44757:SF2">
    <property type="entry name" value="BIOFILM ARCHITECTURE MAINTENANCE PROTEIN MBAA"/>
    <property type="match status" value="1"/>
</dbReference>
<dbReference type="Gene3D" id="3.30.70.270">
    <property type="match status" value="1"/>
</dbReference>
<dbReference type="Pfam" id="PF00990">
    <property type="entry name" value="GGDEF"/>
    <property type="match status" value="1"/>
</dbReference>
<feature type="domain" description="EAL" evidence="5">
    <location>
        <begin position="590"/>
        <end position="844"/>
    </location>
</feature>
<name>A0A074M9L1_9BACL</name>
<dbReference type="InterPro" id="IPR003660">
    <property type="entry name" value="HAMP_dom"/>
</dbReference>
<dbReference type="EMBL" id="JMIR01000020">
    <property type="protein sequence ID" value="KEO82607.1"/>
    <property type="molecule type" value="Genomic_DNA"/>
</dbReference>
<evidence type="ECO:0000313" key="9">
    <source>
        <dbReference type="Proteomes" id="UP000027931"/>
    </source>
</evidence>
<dbReference type="Proteomes" id="UP000027931">
    <property type="component" value="Unassembled WGS sequence"/>
</dbReference>
<gene>
    <name evidence="8" type="ORF">EL26_14575</name>
</gene>
<dbReference type="PANTHER" id="PTHR44757">
    <property type="entry name" value="DIGUANYLATE CYCLASE DGCP"/>
    <property type="match status" value="1"/>
</dbReference>
<dbReference type="Gene3D" id="3.20.20.450">
    <property type="entry name" value="EAL domain"/>
    <property type="match status" value="1"/>
</dbReference>
<dbReference type="OrthoDB" id="9762141at2"/>
<dbReference type="InterPro" id="IPR052155">
    <property type="entry name" value="Biofilm_reg_signaling"/>
</dbReference>
<dbReference type="GO" id="GO:0007165">
    <property type="term" value="P:signal transduction"/>
    <property type="evidence" value="ECO:0007669"/>
    <property type="project" value="InterPro"/>
</dbReference>
<keyword evidence="9" id="KW-1185">Reference proteome</keyword>